<dbReference type="KEGG" id="cci:CC1G_08592"/>
<organism evidence="4 5">
    <name type="scientific">Coprinopsis cinerea (strain Okayama-7 / 130 / ATCC MYA-4618 / FGSC 9003)</name>
    <name type="common">Inky cap fungus</name>
    <name type="synonym">Hormographiella aspergillata</name>
    <dbReference type="NCBI Taxonomy" id="240176"/>
    <lineage>
        <taxon>Eukaryota</taxon>
        <taxon>Fungi</taxon>
        <taxon>Dikarya</taxon>
        <taxon>Basidiomycota</taxon>
        <taxon>Agaricomycotina</taxon>
        <taxon>Agaricomycetes</taxon>
        <taxon>Agaricomycetidae</taxon>
        <taxon>Agaricales</taxon>
        <taxon>Agaricineae</taxon>
        <taxon>Psathyrellaceae</taxon>
        <taxon>Coprinopsis</taxon>
    </lineage>
</organism>
<evidence type="ECO:0000256" key="3">
    <source>
        <dbReference type="ARBA" id="ARBA00023002"/>
    </source>
</evidence>
<dbReference type="InterPro" id="IPR036291">
    <property type="entry name" value="NAD(P)-bd_dom_sf"/>
</dbReference>
<dbReference type="GO" id="GO:0016616">
    <property type="term" value="F:oxidoreductase activity, acting on the CH-OH group of donors, NAD or NADP as acceptor"/>
    <property type="evidence" value="ECO:0007669"/>
    <property type="project" value="UniProtKB-ARBA"/>
</dbReference>
<dbReference type="RefSeq" id="XP_001832642.2">
    <property type="nucleotide sequence ID" value="XM_001832590.2"/>
</dbReference>
<keyword evidence="5" id="KW-1185">Reference proteome</keyword>
<dbReference type="PRINTS" id="PR00081">
    <property type="entry name" value="GDHRDH"/>
</dbReference>
<dbReference type="HOGENOM" id="CLU_010194_1_1_1"/>
<comment type="caution">
    <text evidence="4">The sequence shown here is derived from an EMBL/GenBank/DDBJ whole genome shotgun (WGS) entry which is preliminary data.</text>
</comment>
<dbReference type="PROSITE" id="PS00061">
    <property type="entry name" value="ADH_SHORT"/>
    <property type="match status" value="1"/>
</dbReference>
<dbReference type="EMBL" id="AACS02000009">
    <property type="protein sequence ID" value="EAU89185.2"/>
    <property type="molecule type" value="Genomic_DNA"/>
</dbReference>
<dbReference type="VEuPathDB" id="FungiDB:CC1G_08592"/>
<dbReference type="OrthoDB" id="1669814at2759"/>
<dbReference type="Pfam" id="PF13561">
    <property type="entry name" value="adh_short_C2"/>
    <property type="match status" value="1"/>
</dbReference>
<sequence>MATSPRPGVSSVASSQTQQAPRRSVFQTLSLTNQVAVITGGARGIGLEIAQAFAEAGAVAYCLDLPEKPNEEFVKVSQWVESLPDLPAELILSSEKDGRKKGRLVYARADVTDQMEMWRKLEKIYEVEGRVDIIKVNVDGAFYTAQAAARQMKKHDRGGSIIFTASMSGSISNQGQPWSAYTTSKAAVVQMARSMACELGKDKIRVNSVSPGYIYTEMTKQFLLKNPETQARWSSQNPLGRIGFPDELRSVYLWLAGNGSSFCTGSDILVDGGHRAW</sequence>
<name>A8NCW2_COPC7</name>
<proteinExistence type="inferred from homology"/>
<dbReference type="Pfam" id="PF00106">
    <property type="entry name" value="adh_short"/>
    <property type="match status" value="1"/>
</dbReference>
<dbReference type="GeneID" id="6009131"/>
<dbReference type="eggNOG" id="KOG0725">
    <property type="taxonomic scope" value="Eukaryota"/>
</dbReference>
<dbReference type="SUPFAM" id="SSF51735">
    <property type="entry name" value="NAD(P)-binding Rossmann-fold domains"/>
    <property type="match status" value="1"/>
</dbReference>
<keyword evidence="2" id="KW-0521">NADP</keyword>
<dbReference type="PANTHER" id="PTHR43008">
    <property type="entry name" value="BENZIL REDUCTASE"/>
    <property type="match status" value="1"/>
</dbReference>
<protein>
    <submittedName>
        <fullName evidence="4">Sorbose reductase SOU1</fullName>
    </submittedName>
</protein>
<comment type="similarity">
    <text evidence="1">Belongs to the short-chain dehydrogenases/reductases (SDR) family.</text>
</comment>
<evidence type="ECO:0000256" key="2">
    <source>
        <dbReference type="ARBA" id="ARBA00022857"/>
    </source>
</evidence>
<dbReference type="STRING" id="240176.A8NCW2"/>
<accession>A8NCW2</accession>
<dbReference type="OMA" id="HWVAYNT"/>
<dbReference type="InterPro" id="IPR020904">
    <property type="entry name" value="Sc_DH/Rdtase_CS"/>
</dbReference>
<evidence type="ECO:0000313" key="4">
    <source>
        <dbReference type="EMBL" id="EAU89185.2"/>
    </source>
</evidence>
<keyword evidence="3" id="KW-0560">Oxidoreductase</keyword>
<dbReference type="InParanoid" id="A8NCW2"/>
<gene>
    <name evidence="4" type="ORF">CC1G_08592</name>
</gene>
<evidence type="ECO:0000256" key="1">
    <source>
        <dbReference type="ARBA" id="ARBA00006484"/>
    </source>
</evidence>
<dbReference type="PANTHER" id="PTHR43008:SF4">
    <property type="entry name" value="CHAIN DEHYDROGENASE, PUTATIVE (AFU_ORTHOLOGUE AFUA_4G08710)-RELATED"/>
    <property type="match status" value="1"/>
</dbReference>
<dbReference type="AlphaFoldDB" id="A8NCW2"/>
<dbReference type="GO" id="GO:0050664">
    <property type="term" value="F:oxidoreductase activity, acting on NAD(P)H, oxygen as acceptor"/>
    <property type="evidence" value="ECO:0007669"/>
    <property type="project" value="TreeGrafter"/>
</dbReference>
<dbReference type="InterPro" id="IPR002347">
    <property type="entry name" value="SDR_fam"/>
</dbReference>
<dbReference type="FunFam" id="3.40.50.720:FF:000084">
    <property type="entry name" value="Short-chain dehydrogenase reductase"/>
    <property type="match status" value="1"/>
</dbReference>
<evidence type="ECO:0000313" key="5">
    <source>
        <dbReference type="Proteomes" id="UP000001861"/>
    </source>
</evidence>
<dbReference type="Gene3D" id="3.40.50.720">
    <property type="entry name" value="NAD(P)-binding Rossmann-like Domain"/>
    <property type="match status" value="2"/>
</dbReference>
<dbReference type="Proteomes" id="UP000001861">
    <property type="component" value="Unassembled WGS sequence"/>
</dbReference>
<reference evidence="4 5" key="1">
    <citation type="journal article" date="2010" name="Proc. Natl. Acad. Sci. U.S.A.">
        <title>Insights into evolution of multicellular fungi from the assembled chromosomes of the mushroom Coprinopsis cinerea (Coprinus cinereus).</title>
        <authorList>
            <person name="Stajich J.E."/>
            <person name="Wilke S.K."/>
            <person name="Ahren D."/>
            <person name="Au C.H."/>
            <person name="Birren B.W."/>
            <person name="Borodovsky M."/>
            <person name="Burns C."/>
            <person name="Canback B."/>
            <person name="Casselton L.A."/>
            <person name="Cheng C.K."/>
            <person name="Deng J."/>
            <person name="Dietrich F.S."/>
            <person name="Fargo D.C."/>
            <person name="Farman M.L."/>
            <person name="Gathman A.C."/>
            <person name="Goldberg J."/>
            <person name="Guigo R."/>
            <person name="Hoegger P.J."/>
            <person name="Hooker J.B."/>
            <person name="Huggins A."/>
            <person name="James T.Y."/>
            <person name="Kamada T."/>
            <person name="Kilaru S."/>
            <person name="Kodira C."/>
            <person name="Kues U."/>
            <person name="Kupfer D."/>
            <person name="Kwan H.S."/>
            <person name="Lomsadze A."/>
            <person name="Li W."/>
            <person name="Lilly W.W."/>
            <person name="Ma L.J."/>
            <person name="Mackey A.J."/>
            <person name="Manning G."/>
            <person name="Martin F."/>
            <person name="Muraguchi H."/>
            <person name="Natvig D.O."/>
            <person name="Palmerini H."/>
            <person name="Ramesh M.A."/>
            <person name="Rehmeyer C.J."/>
            <person name="Roe B.A."/>
            <person name="Shenoy N."/>
            <person name="Stanke M."/>
            <person name="Ter-Hovhannisyan V."/>
            <person name="Tunlid A."/>
            <person name="Velagapudi R."/>
            <person name="Vision T.J."/>
            <person name="Zeng Q."/>
            <person name="Zolan M.E."/>
            <person name="Pukkila P.J."/>
        </authorList>
    </citation>
    <scope>NUCLEOTIDE SEQUENCE [LARGE SCALE GENOMIC DNA]</scope>
    <source>
        <strain evidence="5">Okayama-7 / 130 / ATCC MYA-4618 / FGSC 9003</strain>
    </source>
</reference>